<dbReference type="OrthoDB" id="8479357at2"/>
<evidence type="ECO:0000256" key="2">
    <source>
        <dbReference type="ARBA" id="ARBA00023015"/>
    </source>
</evidence>
<evidence type="ECO:0000259" key="5">
    <source>
        <dbReference type="PROSITE" id="PS50931"/>
    </source>
</evidence>
<dbReference type="GO" id="GO:0003700">
    <property type="term" value="F:DNA-binding transcription factor activity"/>
    <property type="evidence" value="ECO:0007669"/>
    <property type="project" value="InterPro"/>
</dbReference>
<keyword evidence="4" id="KW-0804">Transcription</keyword>
<evidence type="ECO:0000256" key="1">
    <source>
        <dbReference type="ARBA" id="ARBA00009437"/>
    </source>
</evidence>
<dbReference type="RefSeq" id="WP_130410476.1">
    <property type="nucleotide sequence ID" value="NZ_SHKX01000004.1"/>
</dbReference>
<dbReference type="InterPro" id="IPR000847">
    <property type="entry name" value="LysR_HTH_N"/>
</dbReference>
<organism evidence="6 7">
    <name type="scientific">Fluviicoccus keumensis</name>
    <dbReference type="NCBI Taxonomy" id="1435465"/>
    <lineage>
        <taxon>Bacteria</taxon>
        <taxon>Pseudomonadati</taxon>
        <taxon>Pseudomonadota</taxon>
        <taxon>Gammaproteobacteria</taxon>
        <taxon>Moraxellales</taxon>
        <taxon>Moraxellaceae</taxon>
        <taxon>Fluviicoccus</taxon>
    </lineage>
</organism>
<dbReference type="Pfam" id="PF00126">
    <property type="entry name" value="HTH_1"/>
    <property type="match status" value="1"/>
</dbReference>
<feature type="domain" description="HTH lysR-type" evidence="5">
    <location>
        <begin position="10"/>
        <end position="66"/>
    </location>
</feature>
<dbReference type="PANTHER" id="PTHR30126">
    <property type="entry name" value="HTH-TYPE TRANSCRIPTIONAL REGULATOR"/>
    <property type="match status" value="1"/>
</dbReference>
<dbReference type="EMBL" id="SHKX01000004">
    <property type="protein sequence ID" value="RZU48135.1"/>
    <property type="molecule type" value="Genomic_DNA"/>
</dbReference>
<keyword evidence="2" id="KW-0805">Transcription regulation</keyword>
<dbReference type="InterPro" id="IPR005119">
    <property type="entry name" value="LysR_subst-bd"/>
</dbReference>
<dbReference type="InterPro" id="IPR036390">
    <property type="entry name" value="WH_DNA-bd_sf"/>
</dbReference>
<evidence type="ECO:0000313" key="6">
    <source>
        <dbReference type="EMBL" id="RZU48135.1"/>
    </source>
</evidence>
<keyword evidence="7" id="KW-1185">Reference proteome</keyword>
<evidence type="ECO:0000313" key="7">
    <source>
        <dbReference type="Proteomes" id="UP000292423"/>
    </source>
</evidence>
<dbReference type="InterPro" id="IPR036388">
    <property type="entry name" value="WH-like_DNA-bd_sf"/>
</dbReference>
<keyword evidence="3 6" id="KW-0238">DNA-binding</keyword>
<dbReference type="Proteomes" id="UP000292423">
    <property type="component" value="Unassembled WGS sequence"/>
</dbReference>
<dbReference type="Gene3D" id="3.40.190.290">
    <property type="match status" value="1"/>
</dbReference>
<comment type="caution">
    <text evidence="6">The sequence shown here is derived from an EMBL/GenBank/DDBJ whole genome shotgun (WGS) entry which is preliminary data.</text>
</comment>
<evidence type="ECO:0000256" key="3">
    <source>
        <dbReference type="ARBA" id="ARBA00023125"/>
    </source>
</evidence>
<dbReference type="Gene3D" id="1.10.10.10">
    <property type="entry name" value="Winged helix-like DNA-binding domain superfamily/Winged helix DNA-binding domain"/>
    <property type="match status" value="1"/>
</dbReference>
<proteinExistence type="inferred from homology"/>
<evidence type="ECO:0000256" key="4">
    <source>
        <dbReference type="ARBA" id="ARBA00023163"/>
    </source>
</evidence>
<dbReference type="AlphaFoldDB" id="A0A4Q7ZDL9"/>
<dbReference type="SUPFAM" id="SSF46785">
    <property type="entry name" value="Winged helix' DNA-binding domain"/>
    <property type="match status" value="1"/>
</dbReference>
<dbReference type="PRINTS" id="PR00039">
    <property type="entry name" value="HTHLYSR"/>
</dbReference>
<comment type="similarity">
    <text evidence="1">Belongs to the LysR transcriptional regulatory family.</text>
</comment>
<accession>A0A4Q7ZDL9</accession>
<reference evidence="6 7" key="1">
    <citation type="submission" date="2019-02" db="EMBL/GenBank/DDBJ databases">
        <title>Genomic Encyclopedia of Type Strains, Phase IV (KMG-IV): sequencing the most valuable type-strain genomes for metagenomic binning, comparative biology and taxonomic classification.</title>
        <authorList>
            <person name="Goeker M."/>
        </authorList>
    </citation>
    <scope>NUCLEOTIDE SEQUENCE [LARGE SCALE GENOMIC DNA]</scope>
    <source>
        <strain evidence="6 7">DSM 105135</strain>
    </source>
</reference>
<gene>
    <name evidence="6" type="ORF">EV700_0167</name>
</gene>
<dbReference type="GO" id="GO:0000976">
    <property type="term" value="F:transcription cis-regulatory region binding"/>
    <property type="evidence" value="ECO:0007669"/>
    <property type="project" value="TreeGrafter"/>
</dbReference>
<name>A0A4Q7ZDL9_9GAMM</name>
<sequence length="299" mass="33354">MDRPSTLRATTQQLRAFEATARLLSVTRAAEELHISQPTVSIQLRELADQVGLPLFEQHGKRLQLTPAGLEMQDTVNEVFALWSRFESRVAEIRGVRRGTLRLAAVTTAEYLLPQLLGPFCDTYPGIEVQLAVENRETILTRLDRGLDELTVMMMPPPDPRLRTEPFRDTPLVVIAARHHRLAGRRARLTDLSEERWLMRESGSGGRLLAEEHFAREDFRPRVAMALGSNEAIKHAVAGGLGVAVLSRHALGDDPERDNLCVLDVEGFPLRGEFSFVMREGRKLSPAARAFLEYACGAG</sequence>
<dbReference type="PROSITE" id="PS50931">
    <property type="entry name" value="HTH_LYSR"/>
    <property type="match status" value="1"/>
</dbReference>
<dbReference type="SUPFAM" id="SSF53850">
    <property type="entry name" value="Periplasmic binding protein-like II"/>
    <property type="match status" value="1"/>
</dbReference>
<dbReference type="Pfam" id="PF03466">
    <property type="entry name" value="LysR_substrate"/>
    <property type="match status" value="1"/>
</dbReference>
<dbReference type="PANTHER" id="PTHR30126:SF5">
    <property type="entry name" value="HTH-TYPE TRANSCRIPTIONAL ACTIVATOR CMPR"/>
    <property type="match status" value="1"/>
</dbReference>
<protein>
    <submittedName>
        <fullName evidence="6">DNA-binding transcriptional LysR family regulator</fullName>
    </submittedName>
</protein>